<sequence>YSVSDAPAVGVIFPPPSVAVYCKSPLRSEGANVDVHVISFSSSFLDLSHPENQDFLPMSAEKWKVVTRKIQWLCGTIFSCASQRRLDQVSWDLTSAGAAAESDDAAALRQVVKATVKEMEYLFQV</sequence>
<name>A0ABP0LXN4_9DINO</name>
<evidence type="ECO:0000313" key="2">
    <source>
        <dbReference type="Proteomes" id="UP001642464"/>
    </source>
</evidence>
<proteinExistence type="predicted"/>
<feature type="non-terminal residue" evidence="1">
    <location>
        <position position="1"/>
    </location>
</feature>
<organism evidence="1 2">
    <name type="scientific">Durusdinium trenchii</name>
    <dbReference type="NCBI Taxonomy" id="1381693"/>
    <lineage>
        <taxon>Eukaryota</taxon>
        <taxon>Sar</taxon>
        <taxon>Alveolata</taxon>
        <taxon>Dinophyceae</taxon>
        <taxon>Suessiales</taxon>
        <taxon>Symbiodiniaceae</taxon>
        <taxon>Durusdinium</taxon>
    </lineage>
</organism>
<evidence type="ECO:0000313" key="1">
    <source>
        <dbReference type="EMBL" id="CAK9043673.1"/>
    </source>
</evidence>
<protein>
    <submittedName>
        <fullName evidence="1">Uncharacterized protein</fullName>
    </submittedName>
</protein>
<dbReference type="Proteomes" id="UP001642464">
    <property type="component" value="Unassembled WGS sequence"/>
</dbReference>
<accession>A0ABP0LXN4</accession>
<keyword evidence="2" id="KW-1185">Reference proteome</keyword>
<reference evidence="1 2" key="1">
    <citation type="submission" date="2024-02" db="EMBL/GenBank/DDBJ databases">
        <authorList>
            <person name="Chen Y."/>
            <person name="Shah S."/>
            <person name="Dougan E. K."/>
            <person name="Thang M."/>
            <person name="Chan C."/>
        </authorList>
    </citation>
    <scope>NUCLEOTIDE SEQUENCE [LARGE SCALE GENOMIC DNA]</scope>
</reference>
<comment type="caution">
    <text evidence="1">The sequence shown here is derived from an EMBL/GenBank/DDBJ whole genome shotgun (WGS) entry which is preliminary data.</text>
</comment>
<gene>
    <name evidence="1" type="ORF">SCF082_LOCUS24925</name>
</gene>
<feature type="non-terminal residue" evidence="1">
    <location>
        <position position="125"/>
    </location>
</feature>
<dbReference type="EMBL" id="CAXAMM010018558">
    <property type="protein sequence ID" value="CAK9043673.1"/>
    <property type="molecule type" value="Genomic_DNA"/>
</dbReference>